<dbReference type="InterPro" id="IPR011611">
    <property type="entry name" value="PfkB_dom"/>
</dbReference>
<dbReference type="PRINTS" id="PR00990">
    <property type="entry name" value="RIBOKINASE"/>
</dbReference>
<keyword evidence="10 12" id="KW-0630">Potassium</keyword>
<dbReference type="EMBL" id="JBHSZV010000025">
    <property type="protein sequence ID" value="MFC7062199.1"/>
    <property type="molecule type" value="Genomic_DNA"/>
</dbReference>
<keyword evidence="9 12" id="KW-0460">Magnesium</keyword>
<feature type="binding site" evidence="12">
    <location>
        <position position="284"/>
    </location>
    <ligand>
        <name>K(+)</name>
        <dbReference type="ChEBI" id="CHEBI:29103"/>
    </ligand>
</feature>
<keyword evidence="6 12" id="KW-0547">Nucleotide-binding</keyword>
<evidence type="ECO:0000256" key="3">
    <source>
        <dbReference type="ARBA" id="ARBA00016943"/>
    </source>
</evidence>
<comment type="catalytic activity">
    <reaction evidence="12">
        <text>D-ribose + ATP = D-ribose 5-phosphate + ADP + H(+)</text>
        <dbReference type="Rhea" id="RHEA:13697"/>
        <dbReference type="ChEBI" id="CHEBI:15378"/>
        <dbReference type="ChEBI" id="CHEBI:30616"/>
        <dbReference type="ChEBI" id="CHEBI:47013"/>
        <dbReference type="ChEBI" id="CHEBI:78346"/>
        <dbReference type="ChEBI" id="CHEBI:456216"/>
        <dbReference type="EC" id="2.7.1.15"/>
    </reaction>
</comment>
<dbReference type="InterPro" id="IPR002139">
    <property type="entry name" value="Ribo/fructo_kinase"/>
</dbReference>
<dbReference type="PANTHER" id="PTHR10584:SF166">
    <property type="entry name" value="RIBOKINASE"/>
    <property type="match status" value="1"/>
</dbReference>
<evidence type="ECO:0000313" key="15">
    <source>
        <dbReference type="Proteomes" id="UP001596410"/>
    </source>
</evidence>
<dbReference type="NCBIfam" id="TIGR02152">
    <property type="entry name" value="D_ribokin_bact"/>
    <property type="match status" value="1"/>
</dbReference>
<comment type="cofactor">
    <cofactor evidence="12">
        <name>Mg(2+)</name>
        <dbReference type="ChEBI" id="CHEBI:18420"/>
    </cofactor>
    <text evidence="12">Requires a divalent cation, most likely magnesium in vivo, as an electrophilic catalyst to aid phosphoryl group transfer. It is the chelate of the metal and the nucleotide that is the actual substrate.</text>
</comment>
<comment type="caution">
    <text evidence="12">Lacks conserved residue(s) required for the propagation of feature annotation.</text>
</comment>
<feature type="binding site" evidence="12">
    <location>
        <begin position="10"/>
        <end position="12"/>
    </location>
    <ligand>
        <name>substrate</name>
    </ligand>
</feature>
<dbReference type="PANTHER" id="PTHR10584">
    <property type="entry name" value="SUGAR KINASE"/>
    <property type="match status" value="1"/>
</dbReference>
<evidence type="ECO:0000256" key="6">
    <source>
        <dbReference type="ARBA" id="ARBA00022741"/>
    </source>
</evidence>
<organism evidence="14 15">
    <name type="scientific">Halobacillus seohaensis</name>
    <dbReference type="NCBI Taxonomy" id="447421"/>
    <lineage>
        <taxon>Bacteria</taxon>
        <taxon>Bacillati</taxon>
        <taxon>Bacillota</taxon>
        <taxon>Bacilli</taxon>
        <taxon>Bacillales</taxon>
        <taxon>Bacillaceae</taxon>
        <taxon>Halobacillus</taxon>
    </lineage>
</organism>
<evidence type="ECO:0000256" key="10">
    <source>
        <dbReference type="ARBA" id="ARBA00022958"/>
    </source>
</evidence>
<accession>A0ABW2EMA1</accession>
<feature type="binding site" evidence="12">
    <location>
        <position position="286"/>
    </location>
    <ligand>
        <name>K(+)</name>
        <dbReference type="ChEBI" id="CHEBI:29103"/>
    </ligand>
</feature>
<sequence>MSINVVGSINIDIVAMTNDYPLRGETKFGNKIDYLFGGKGANQATAAAMLGKEVNMIGSVGSDYYGDKLIENLTSNKVNTRFVKKSDSFATGTAIITIDRTAENTMLVLKSANEDLNVDDVESAFRELDDGGVLLVQMEVPQETVIRSMQLAKEKGMYVILDPAPAEGITIKALEYADIITPNRQETKHMLDIDVIDVESALRAARAFETMGVDQSIIKMADKGSVVYQKGDWTYLESIPVDAVDTVGAGDSFAGALACSILDGHDIEVAARFASIVGALKVTKVGAQSGLPTKAEVLEFCKERGLSYPQPKESNFLKEASQIE</sequence>
<keyword evidence="5 12" id="KW-0479">Metal-binding</keyword>
<feature type="binding site" evidence="12">
    <location>
        <position position="251"/>
    </location>
    <ligand>
        <name>substrate</name>
    </ligand>
</feature>
<feature type="domain" description="Carbohydrate kinase PfkB" evidence="13">
    <location>
        <begin position="3"/>
        <end position="293"/>
    </location>
</feature>
<dbReference type="RefSeq" id="WP_204708137.1">
    <property type="nucleotide sequence ID" value="NZ_JBHSZV010000025.1"/>
</dbReference>
<evidence type="ECO:0000256" key="7">
    <source>
        <dbReference type="ARBA" id="ARBA00022777"/>
    </source>
</evidence>
<comment type="activity regulation">
    <text evidence="12">Activated by a monovalent cation that binds near, but not in, the active site. The most likely occupant of the site in vivo is potassium. Ion binding induces a conformational change that may alter substrate affinity.</text>
</comment>
<dbReference type="CDD" id="cd01174">
    <property type="entry name" value="ribokinase"/>
    <property type="match status" value="1"/>
</dbReference>
<dbReference type="GO" id="GO:0004747">
    <property type="term" value="F:ribokinase activity"/>
    <property type="evidence" value="ECO:0007669"/>
    <property type="project" value="UniProtKB-EC"/>
</dbReference>
<comment type="similarity">
    <text evidence="12">Belongs to the carbohydrate kinase PfkB family. Ribokinase subfamily.</text>
</comment>
<proteinExistence type="inferred from homology"/>
<evidence type="ECO:0000256" key="1">
    <source>
        <dbReference type="ARBA" id="ARBA00005380"/>
    </source>
</evidence>
<keyword evidence="8 12" id="KW-0067">ATP-binding</keyword>
<evidence type="ECO:0000256" key="4">
    <source>
        <dbReference type="ARBA" id="ARBA00022679"/>
    </source>
</evidence>
<feature type="binding site" evidence="12">
    <location>
        <begin position="250"/>
        <end position="251"/>
    </location>
    <ligand>
        <name>ATP</name>
        <dbReference type="ChEBI" id="CHEBI:30616"/>
    </ligand>
</feature>
<gene>
    <name evidence="12 14" type="primary">rbsK</name>
    <name evidence="14" type="ORF">ACFQIC_10050</name>
</gene>
<feature type="active site" description="Proton acceptor" evidence="12">
    <location>
        <position position="251"/>
    </location>
</feature>
<feature type="binding site" evidence="12">
    <location>
        <position position="281"/>
    </location>
    <ligand>
        <name>K(+)</name>
        <dbReference type="ChEBI" id="CHEBI:29103"/>
    </ligand>
</feature>
<keyword evidence="12" id="KW-0963">Cytoplasm</keyword>
<keyword evidence="11 12" id="KW-0119">Carbohydrate metabolism</keyword>
<evidence type="ECO:0000256" key="5">
    <source>
        <dbReference type="ARBA" id="ARBA00022723"/>
    </source>
</evidence>
<dbReference type="SUPFAM" id="SSF53613">
    <property type="entry name" value="Ribokinase-like"/>
    <property type="match status" value="1"/>
</dbReference>
<comment type="caution">
    <text evidence="14">The sequence shown here is derived from an EMBL/GenBank/DDBJ whole genome shotgun (WGS) entry which is preliminary data.</text>
</comment>
<evidence type="ECO:0000256" key="2">
    <source>
        <dbReference type="ARBA" id="ARBA00012035"/>
    </source>
</evidence>
<comment type="pathway">
    <text evidence="12">Carbohydrate metabolism; D-ribose degradation; D-ribose 5-phosphate from beta-D-ribopyranose: step 2/2.</text>
</comment>
<feature type="binding site" evidence="12">
    <location>
        <position position="247"/>
    </location>
    <ligand>
        <name>K(+)</name>
        <dbReference type="ChEBI" id="CHEBI:29103"/>
    </ligand>
</feature>
<comment type="subunit">
    <text evidence="12">Homodimer.</text>
</comment>
<evidence type="ECO:0000256" key="12">
    <source>
        <dbReference type="HAMAP-Rule" id="MF_01987"/>
    </source>
</evidence>
<evidence type="ECO:0000259" key="13">
    <source>
        <dbReference type="Pfam" id="PF00294"/>
    </source>
</evidence>
<dbReference type="Gene3D" id="3.40.1190.20">
    <property type="match status" value="1"/>
</dbReference>
<keyword evidence="4 12" id="KW-0808">Transferase</keyword>
<name>A0ABW2EMA1_9BACI</name>
<evidence type="ECO:0000313" key="14">
    <source>
        <dbReference type="EMBL" id="MFC7062199.1"/>
    </source>
</evidence>
<dbReference type="Pfam" id="PF00294">
    <property type="entry name" value="PfkB"/>
    <property type="match status" value="1"/>
</dbReference>
<protein>
    <recommendedName>
        <fullName evidence="3 12">Ribokinase</fullName>
        <shortName evidence="12">RK</shortName>
        <ecNumber evidence="2 12">2.7.1.15</ecNumber>
    </recommendedName>
</protein>
<evidence type="ECO:0000256" key="9">
    <source>
        <dbReference type="ARBA" id="ARBA00022842"/>
    </source>
</evidence>
<dbReference type="InterPro" id="IPR011877">
    <property type="entry name" value="Ribokinase"/>
</dbReference>
<feature type="binding site" evidence="12">
    <location>
        <begin position="38"/>
        <end position="42"/>
    </location>
    <ligand>
        <name>substrate</name>
    </ligand>
</feature>
<dbReference type="InterPro" id="IPR002173">
    <property type="entry name" value="Carboh/pur_kinase_PfkB_CS"/>
</dbReference>
<evidence type="ECO:0000256" key="11">
    <source>
        <dbReference type="ARBA" id="ARBA00023277"/>
    </source>
</evidence>
<keyword evidence="15" id="KW-1185">Reference proteome</keyword>
<keyword evidence="7 12" id="KW-0418">Kinase</keyword>
<dbReference type="InterPro" id="IPR029056">
    <property type="entry name" value="Ribokinase-like"/>
</dbReference>
<evidence type="ECO:0000256" key="8">
    <source>
        <dbReference type="ARBA" id="ARBA00022840"/>
    </source>
</evidence>
<dbReference type="Proteomes" id="UP001596410">
    <property type="component" value="Unassembled WGS sequence"/>
</dbReference>
<comment type="subcellular location">
    <subcellularLocation>
        <location evidence="12">Cytoplasm</location>
    </subcellularLocation>
</comment>
<dbReference type="PROSITE" id="PS00584">
    <property type="entry name" value="PFKB_KINASES_2"/>
    <property type="match status" value="1"/>
</dbReference>
<feature type="binding site" evidence="12">
    <location>
        <position position="245"/>
    </location>
    <ligand>
        <name>K(+)</name>
        <dbReference type="ChEBI" id="CHEBI:29103"/>
    </ligand>
</feature>
<comment type="function">
    <text evidence="12">Catalyzes the phosphorylation of ribose at O-5 in a reaction requiring ATP and magnesium. The resulting D-ribose-5-phosphate can then be used either for sythesis of nucleotides, histidine, and tryptophan, or as a component of the pentose phosphate pathway.</text>
</comment>
<feature type="binding site" evidence="12">
    <location>
        <position position="139"/>
    </location>
    <ligand>
        <name>substrate</name>
    </ligand>
</feature>
<dbReference type="HAMAP" id="MF_01987">
    <property type="entry name" value="Ribokinase"/>
    <property type="match status" value="1"/>
</dbReference>
<comment type="similarity">
    <text evidence="1">Belongs to the carbohydrate kinase pfkB family.</text>
</comment>
<feature type="binding site" evidence="12">
    <location>
        <position position="183"/>
    </location>
    <ligand>
        <name>ATP</name>
        <dbReference type="ChEBI" id="CHEBI:30616"/>
    </ligand>
</feature>
<reference evidence="15" key="1">
    <citation type="journal article" date="2019" name="Int. J. Syst. Evol. Microbiol.">
        <title>The Global Catalogue of Microorganisms (GCM) 10K type strain sequencing project: providing services to taxonomists for standard genome sequencing and annotation.</title>
        <authorList>
            <consortium name="The Broad Institute Genomics Platform"/>
            <consortium name="The Broad Institute Genome Sequencing Center for Infectious Disease"/>
            <person name="Wu L."/>
            <person name="Ma J."/>
        </authorList>
    </citation>
    <scope>NUCLEOTIDE SEQUENCE [LARGE SCALE GENOMIC DNA]</scope>
    <source>
        <strain evidence="15">CGMCC 4.1621</strain>
    </source>
</reference>
<dbReference type="EC" id="2.7.1.15" evidence="2 12"/>